<reference evidence="6" key="1">
    <citation type="journal article" date="2019" name="Int. J. Syst. Evol. Microbiol.">
        <title>The Global Catalogue of Microorganisms (GCM) 10K type strain sequencing project: providing services to taxonomists for standard genome sequencing and annotation.</title>
        <authorList>
            <consortium name="The Broad Institute Genomics Platform"/>
            <consortium name="The Broad Institute Genome Sequencing Center for Infectious Disease"/>
            <person name="Wu L."/>
            <person name="Ma J."/>
        </authorList>
    </citation>
    <scope>NUCLEOTIDE SEQUENCE [LARGE SCALE GENOMIC DNA]</scope>
    <source>
        <strain evidence="6">CECT 7069</strain>
    </source>
</reference>
<evidence type="ECO:0000256" key="3">
    <source>
        <dbReference type="SAM" id="MobiDB-lite"/>
    </source>
</evidence>
<dbReference type="InterPro" id="IPR027421">
    <property type="entry name" value="DNA_pol_lamdba_lyase_dom_sf"/>
</dbReference>
<proteinExistence type="predicted"/>
<dbReference type="InterPro" id="IPR010994">
    <property type="entry name" value="RuvA_2-like"/>
</dbReference>
<keyword evidence="1" id="KW-0237">DNA synthesis</keyword>
<dbReference type="RefSeq" id="WP_238222182.1">
    <property type="nucleotide sequence ID" value="NZ_BPQD01000003.1"/>
</dbReference>
<dbReference type="Gene3D" id="1.10.150.110">
    <property type="entry name" value="DNA polymerase beta, N-terminal domain-like"/>
    <property type="match status" value="1"/>
</dbReference>
<sequence length="353" mass="38694">MNGLGKDALRTDALGTRLTPRSSPARRSRPPPTGNQAIADRLREAADLIEATQGEVFRVAAYRKAADSVVHLDRDLREIARGGRDALEAIPGVGRSISRTIMQLLETGRWPYLEQLRGSADPVRLLCTVPGVGPVLAERIADTLHVSTLEQLELAAERGELAAVPRLGPRRIRMLRATVNAMLSRIRRPDRRPDLEPPVSMLLDVDREYRAQSDVLPKLAPRRFNPGGVPWLPVLHTRRGEWMFTALYSNSARAHERGKQHDWVVISFGLHGGADGQRTVVTETHGALMGRRVVRGREGECAAHEVSTRGTLAAPAAIARPSYGPPPLEKEPPPEARLGPHSPGAVTESRSDR</sequence>
<dbReference type="InterPro" id="IPR010996">
    <property type="entry name" value="HHH_MUS81"/>
</dbReference>
<dbReference type="SMART" id="SM00278">
    <property type="entry name" value="HhH1"/>
    <property type="match status" value="3"/>
</dbReference>
<protein>
    <submittedName>
        <fullName evidence="5">Helix-hairpin-helix domain-containing protein</fullName>
    </submittedName>
</protein>
<keyword evidence="6" id="KW-1185">Reference proteome</keyword>
<dbReference type="SUPFAM" id="SSF47781">
    <property type="entry name" value="RuvA domain 2-like"/>
    <property type="match status" value="1"/>
</dbReference>
<dbReference type="InterPro" id="IPR003583">
    <property type="entry name" value="Hlx-hairpin-Hlx_DNA-bd_motif"/>
</dbReference>
<dbReference type="Pfam" id="PF14716">
    <property type="entry name" value="HHH_8"/>
    <property type="match status" value="1"/>
</dbReference>
<dbReference type="PANTHER" id="PTHR11276:SF28">
    <property type="entry name" value="DNA POLYMERASE LAMBDA"/>
    <property type="match status" value="1"/>
</dbReference>
<evidence type="ECO:0000313" key="5">
    <source>
        <dbReference type="EMBL" id="MDN3591074.1"/>
    </source>
</evidence>
<dbReference type="Proteomes" id="UP001224644">
    <property type="component" value="Unassembled WGS sequence"/>
</dbReference>
<feature type="domain" description="Helix-hairpin-helix DNA-binding motif class 1" evidence="4">
    <location>
        <begin position="85"/>
        <end position="104"/>
    </location>
</feature>
<accession>A0ABT8BGY7</accession>
<feature type="region of interest" description="Disordered" evidence="3">
    <location>
        <begin position="312"/>
        <end position="353"/>
    </location>
</feature>
<evidence type="ECO:0000256" key="2">
    <source>
        <dbReference type="ARBA" id="ARBA00022705"/>
    </source>
</evidence>
<name>A0ABT8BGY7_9HYPH</name>
<feature type="domain" description="Helix-hairpin-helix DNA-binding motif class 1" evidence="4">
    <location>
        <begin position="159"/>
        <end position="178"/>
    </location>
</feature>
<feature type="region of interest" description="Disordered" evidence="3">
    <location>
        <begin position="1"/>
        <end position="35"/>
    </location>
</feature>
<feature type="domain" description="Helix-hairpin-helix DNA-binding motif class 1" evidence="4">
    <location>
        <begin position="124"/>
        <end position="143"/>
    </location>
</feature>
<evidence type="ECO:0000259" key="4">
    <source>
        <dbReference type="SMART" id="SM00278"/>
    </source>
</evidence>
<organism evidence="5 6">
    <name type="scientific">Methylobacterium adhaesivum</name>
    <dbReference type="NCBI Taxonomy" id="333297"/>
    <lineage>
        <taxon>Bacteria</taxon>
        <taxon>Pseudomonadati</taxon>
        <taxon>Pseudomonadota</taxon>
        <taxon>Alphaproteobacteria</taxon>
        <taxon>Hyphomicrobiales</taxon>
        <taxon>Methylobacteriaceae</taxon>
        <taxon>Methylobacterium</taxon>
    </lineage>
</organism>
<dbReference type="PANTHER" id="PTHR11276">
    <property type="entry name" value="DNA POLYMERASE TYPE-X FAMILY MEMBER"/>
    <property type="match status" value="1"/>
</dbReference>
<dbReference type="Gene3D" id="1.10.150.20">
    <property type="entry name" value="5' to 3' exonuclease, C-terminal subdomain"/>
    <property type="match status" value="1"/>
</dbReference>
<keyword evidence="2" id="KW-0235">DNA replication</keyword>
<dbReference type="Pfam" id="PF14520">
    <property type="entry name" value="HHH_5"/>
    <property type="match status" value="1"/>
</dbReference>
<gene>
    <name evidence="5" type="ORF">QWZ12_10665</name>
</gene>
<evidence type="ECO:0000256" key="1">
    <source>
        <dbReference type="ARBA" id="ARBA00022634"/>
    </source>
</evidence>
<comment type="caution">
    <text evidence="5">The sequence shown here is derived from an EMBL/GenBank/DDBJ whole genome shotgun (WGS) entry which is preliminary data.</text>
</comment>
<dbReference type="InterPro" id="IPR022312">
    <property type="entry name" value="DNA_pol_X"/>
</dbReference>
<evidence type="ECO:0000313" key="6">
    <source>
        <dbReference type="Proteomes" id="UP001224644"/>
    </source>
</evidence>
<dbReference type="SUPFAM" id="SSF47802">
    <property type="entry name" value="DNA polymerase beta, N-terminal domain-like"/>
    <property type="match status" value="1"/>
</dbReference>
<dbReference type="EMBL" id="JAUFPX010000006">
    <property type="protein sequence ID" value="MDN3591074.1"/>
    <property type="molecule type" value="Genomic_DNA"/>
</dbReference>